<dbReference type="RefSeq" id="XP_051444636.1">
    <property type="nucleotide sequence ID" value="XM_051588982.1"/>
</dbReference>
<dbReference type="SMART" id="SM01090">
    <property type="entry name" value="Copper-fist"/>
    <property type="match status" value="1"/>
</dbReference>
<dbReference type="Proteomes" id="UP001206595">
    <property type="component" value="Unassembled WGS sequence"/>
</dbReference>
<evidence type="ECO:0000256" key="7">
    <source>
        <dbReference type="ARBA" id="ARBA00023242"/>
    </source>
</evidence>
<keyword evidence="2" id="KW-0479">Metal-binding</keyword>
<keyword evidence="10" id="KW-1185">Reference proteome</keyword>
<dbReference type="GO" id="GO:0006878">
    <property type="term" value="P:intracellular copper ion homeostasis"/>
    <property type="evidence" value="ECO:0007669"/>
    <property type="project" value="TreeGrafter"/>
</dbReference>
<dbReference type="SMART" id="SM00412">
    <property type="entry name" value="Cu_FIST"/>
    <property type="match status" value="1"/>
</dbReference>
<dbReference type="GeneID" id="75914327"/>
<keyword evidence="5" id="KW-0805">Transcription regulation</keyword>
<keyword evidence="3" id="KW-0862">Zinc</keyword>
<dbReference type="Pfam" id="PF00649">
    <property type="entry name" value="Copper-fist"/>
    <property type="match status" value="1"/>
</dbReference>
<comment type="subcellular location">
    <subcellularLocation>
        <location evidence="1">Nucleus</location>
    </subcellularLocation>
</comment>
<evidence type="ECO:0000256" key="2">
    <source>
        <dbReference type="ARBA" id="ARBA00022723"/>
    </source>
</evidence>
<dbReference type="GO" id="GO:0005507">
    <property type="term" value="F:copper ion binding"/>
    <property type="evidence" value="ECO:0007669"/>
    <property type="project" value="InterPro"/>
</dbReference>
<evidence type="ECO:0000313" key="10">
    <source>
        <dbReference type="Proteomes" id="UP001206595"/>
    </source>
</evidence>
<evidence type="ECO:0000256" key="4">
    <source>
        <dbReference type="ARBA" id="ARBA00023008"/>
    </source>
</evidence>
<keyword evidence="6" id="KW-0804">Transcription</keyword>
<dbReference type="PROSITE" id="PS50073">
    <property type="entry name" value="COPPER_FIST_2"/>
    <property type="match status" value="1"/>
</dbReference>
<evidence type="ECO:0000256" key="1">
    <source>
        <dbReference type="ARBA" id="ARBA00004123"/>
    </source>
</evidence>
<name>A0AAD5HCZ9_UMBRA</name>
<dbReference type="SUPFAM" id="SSF57879">
    <property type="entry name" value="Zinc domain conserved in yeast copper-regulated transcription factors"/>
    <property type="match status" value="1"/>
</dbReference>
<organism evidence="9 10">
    <name type="scientific">Umbelopsis ramanniana AG</name>
    <dbReference type="NCBI Taxonomy" id="1314678"/>
    <lineage>
        <taxon>Eukaryota</taxon>
        <taxon>Fungi</taxon>
        <taxon>Fungi incertae sedis</taxon>
        <taxon>Mucoromycota</taxon>
        <taxon>Mucoromycotina</taxon>
        <taxon>Umbelopsidomycetes</taxon>
        <taxon>Umbelopsidales</taxon>
        <taxon>Umbelopsidaceae</taxon>
        <taxon>Umbelopsis</taxon>
    </lineage>
</organism>
<dbReference type="InterPro" id="IPR051763">
    <property type="entry name" value="Copper_Homeo_Regul"/>
</dbReference>
<dbReference type="AlphaFoldDB" id="A0AAD5HCZ9"/>
<dbReference type="InterPro" id="IPR001083">
    <property type="entry name" value="Cu_fist_DNA-bd_dom"/>
</dbReference>
<dbReference type="EMBL" id="MU620918">
    <property type="protein sequence ID" value="KAI8579632.1"/>
    <property type="molecule type" value="Genomic_DNA"/>
</dbReference>
<evidence type="ECO:0000256" key="5">
    <source>
        <dbReference type="ARBA" id="ARBA00023015"/>
    </source>
</evidence>
<dbReference type="GO" id="GO:0000978">
    <property type="term" value="F:RNA polymerase II cis-regulatory region sequence-specific DNA binding"/>
    <property type="evidence" value="ECO:0007669"/>
    <property type="project" value="TreeGrafter"/>
</dbReference>
<dbReference type="PANTHER" id="PTHR28088:SF5">
    <property type="entry name" value="TRANSCRIPTIONAL ACTIVATOR HAA1-RELATED"/>
    <property type="match status" value="1"/>
</dbReference>
<keyword evidence="4" id="KW-0186">Copper</keyword>
<dbReference type="GO" id="GO:0000981">
    <property type="term" value="F:DNA-binding transcription factor activity, RNA polymerase II-specific"/>
    <property type="evidence" value="ECO:0007669"/>
    <property type="project" value="TreeGrafter"/>
</dbReference>
<dbReference type="Gene3D" id="3.90.430.10">
    <property type="entry name" value="Copper fist DNA-binding domain"/>
    <property type="match status" value="1"/>
</dbReference>
<evidence type="ECO:0000256" key="3">
    <source>
        <dbReference type="ARBA" id="ARBA00022833"/>
    </source>
</evidence>
<evidence type="ECO:0000313" key="9">
    <source>
        <dbReference type="EMBL" id="KAI8579632.1"/>
    </source>
</evidence>
<dbReference type="GO" id="GO:0045944">
    <property type="term" value="P:positive regulation of transcription by RNA polymerase II"/>
    <property type="evidence" value="ECO:0007669"/>
    <property type="project" value="TreeGrafter"/>
</dbReference>
<reference evidence="9" key="1">
    <citation type="submission" date="2021-06" db="EMBL/GenBank/DDBJ databases">
        <authorList>
            <consortium name="DOE Joint Genome Institute"/>
            <person name="Mondo S.J."/>
            <person name="Amses K.R."/>
            <person name="Simmons D.R."/>
            <person name="Longcore J.E."/>
            <person name="Seto K."/>
            <person name="Alves G.H."/>
            <person name="Bonds A.E."/>
            <person name="Quandt C.A."/>
            <person name="Davis W.J."/>
            <person name="Chang Y."/>
            <person name="Letcher P.M."/>
            <person name="Powell M.J."/>
            <person name="Kuo A."/>
            <person name="Labutti K."/>
            <person name="Pangilinan J."/>
            <person name="Andreopoulos W."/>
            <person name="Tritt A."/>
            <person name="Riley R."/>
            <person name="Hundley H."/>
            <person name="Johnson J."/>
            <person name="Lipzen A."/>
            <person name="Barry K."/>
            <person name="Berbee M.L."/>
            <person name="Buchler N.E."/>
            <person name="Grigoriev I.V."/>
            <person name="Spatafora J.W."/>
            <person name="Stajich J.E."/>
            <person name="James T.Y."/>
        </authorList>
    </citation>
    <scope>NUCLEOTIDE SEQUENCE</scope>
    <source>
        <strain evidence="9">AG</strain>
    </source>
</reference>
<evidence type="ECO:0000259" key="8">
    <source>
        <dbReference type="PROSITE" id="PS50073"/>
    </source>
</evidence>
<accession>A0AAD5HCZ9</accession>
<dbReference type="InterPro" id="IPR036395">
    <property type="entry name" value="Cu_fist_DNA-bd_dom_sf"/>
</dbReference>
<dbReference type="GO" id="GO:0006879">
    <property type="term" value="P:intracellular iron ion homeostasis"/>
    <property type="evidence" value="ECO:0007669"/>
    <property type="project" value="TreeGrafter"/>
</dbReference>
<feature type="domain" description="Copper-fist" evidence="8">
    <location>
        <begin position="2"/>
        <end position="41"/>
    </location>
</feature>
<dbReference type="GO" id="GO:0005634">
    <property type="term" value="C:nucleus"/>
    <property type="evidence" value="ECO:0007669"/>
    <property type="project" value="UniProtKB-SubCell"/>
</dbReference>
<gene>
    <name evidence="9" type="ORF">K450DRAFT_240752</name>
</gene>
<keyword evidence="7" id="KW-0539">Nucleus</keyword>
<proteinExistence type="predicted"/>
<evidence type="ECO:0000256" key="6">
    <source>
        <dbReference type="ARBA" id="ARBA00023163"/>
    </source>
</evidence>
<reference evidence="9" key="2">
    <citation type="journal article" date="2022" name="Proc. Natl. Acad. Sci. U.S.A.">
        <title>Diploid-dominant life cycles characterize the early evolution of Fungi.</title>
        <authorList>
            <person name="Amses K.R."/>
            <person name="Simmons D.R."/>
            <person name="Longcore J.E."/>
            <person name="Mondo S.J."/>
            <person name="Seto K."/>
            <person name="Jeronimo G.H."/>
            <person name="Bonds A.E."/>
            <person name="Quandt C.A."/>
            <person name="Davis W.J."/>
            <person name="Chang Y."/>
            <person name="Federici B.A."/>
            <person name="Kuo A."/>
            <person name="LaButti K."/>
            <person name="Pangilinan J."/>
            <person name="Andreopoulos W."/>
            <person name="Tritt A."/>
            <person name="Riley R."/>
            <person name="Hundley H."/>
            <person name="Johnson J."/>
            <person name="Lipzen A."/>
            <person name="Barry K."/>
            <person name="Lang B.F."/>
            <person name="Cuomo C.A."/>
            <person name="Buchler N.E."/>
            <person name="Grigoriev I.V."/>
            <person name="Spatafora J.W."/>
            <person name="Stajich J.E."/>
            <person name="James T.Y."/>
        </authorList>
    </citation>
    <scope>NUCLEOTIDE SEQUENCE</scope>
    <source>
        <strain evidence="9">AG</strain>
    </source>
</reference>
<comment type="caution">
    <text evidence="9">The sequence shown here is derived from an EMBL/GenBank/DDBJ whole genome shotgun (WGS) entry which is preliminary data.</text>
</comment>
<dbReference type="FunFam" id="3.90.430.10:FF:000001">
    <property type="entry name" value="Copper fist DNA-binding protein"/>
    <property type="match status" value="1"/>
</dbReference>
<dbReference type="PRINTS" id="PR00617">
    <property type="entry name" value="COPPERFIST"/>
</dbReference>
<sequence length="163" mass="17838">MVVLIDGIKYACQSCIKGHRVAQCQHKERPLQPLQRKGRPISQCNHCRGNRLKNKSHVKCTCAISSVPNPINGCMCHVIDLCTCVSFDLQDTSISPTSPNLARDSKVEKLSPTLAQHPNTDDSGPPSVVDQDVWNTVMGDIDIICDNSSRFPIRKSVEGDGNG</sequence>
<protein>
    <recommendedName>
        <fullName evidence="8">Copper-fist domain-containing protein</fullName>
    </recommendedName>
</protein>
<dbReference type="PANTHER" id="PTHR28088">
    <property type="entry name" value="TRANSCRIPTIONAL ACTIVATOR HAA1-RELATED"/>
    <property type="match status" value="1"/>
</dbReference>